<evidence type="ECO:0000256" key="7">
    <source>
        <dbReference type="ARBA" id="ARBA00022840"/>
    </source>
</evidence>
<comment type="catalytic activity">
    <reaction evidence="16 17 19">
        <text>(6S)-NADPHX + ADP = AMP + phosphate + NADPH + H(+)</text>
        <dbReference type="Rhea" id="RHEA:32235"/>
        <dbReference type="ChEBI" id="CHEBI:15378"/>
        <dbReference type="ChEBI" id="CHEBI:43474"/>
        <dbReference type="ChEBI" id="CHEBI:57783"/>
        <dbReference type="ChEBI" id="CHEBI:64076"/>
        <dbReference type="ChEBI" id="CHEBI:456215"/>
        <dbReference type="ChEBI" id="CHEBI:456216"/>
        <dbReference type="EC" id="4.2.1.136"/>
    </reaction>
</comment>
<feature type="binding site" evidence="18">
    <location>
        <position position="164"/>
    </location>
    <ligand>
        <name>(6S)-NADPHX</name>
        <dbReference type="ChEBI" id="CHEBI:64076"/>
    </ligand>
</feature>
<comment type="similarity">
    <text evidence="4 19">In the C-terminal section; belongs to the NnrD/CARKD family.</text>
</comment>
<comment type="caution">
    <text evidence="18">Lacks conserved residue(s) required for the propagation of feature annotation.</text>
</comment>
<feature type="binding site" evidence="18">
    <location>
        <begin position="135"/>
        <end position="141"/>
    </location>
    <ligand>
        <name>(6S)-NADPHX</name>
        <dbReference type="ChEBI" id="CHEBI:64076"/>
    </ligand>
</feature>
<dbReference type="GO" id="GO:0110051">
    <property type="term" value="P:metabolite repair"/>
    <property type="evidence" value="ECO:0007669"/>
    <property type="project" value="TreeGrafter"/>
</dbReference>
<dbReference type="STRING" id="142842.SAMN02745118_00473"/>
<dbReference type="PANTHER" id="PTHR12592:SF0">
    <property type="entry name" value="ATP-DEPENDENT (S)-NAD(P)H-HYDRATE DEHYDRATASE"/>
    <property type="match status" value="1"/>
</dbReference>
<evidence type="ECO:0000256" key="10">
    <source>
        <dbReference type="ARBA" id="ARBA00023027"/>
    </source>
</evidence>
<keyword evidence="11 18" id="KW-0413">Isomerase</keyword>
<evidence type="ECO:0000313" key="23">
    <source>
        <dbReference type="Proteomes" id="UP000190625"/>
    </source>
</evidence>
<keyword evidence="10 17" id="KW-0520">NAD</keyword>
<comment type="function">
    <text evidence="18">Catalyzes the epimerization of the S- and R-forms of NAD(P)HX, a damaged form of NAD(P)H that is a result of enzymatic or heat-dependent hydration. This is a prerequisite for the S-specific NAD(P)H-hydrate dehydratase to allow the repair of both epimers of NAD(P)HX.</text>
</comment>
<evidence type="ECO:0000256" key="8">
    <source>
        <dbReference type="ARBA" id="ARBA00022857"/>
    </source>
</evidence>
<evidence type="ECO:0000256" key="4">
    <source>
        <dbReference type="ARBA" id="ARBA00009524"/>
    </source>
</evidence>
<comment type="similarity">
    <text evidence="3 19">In the N-terminal section; belongs to the NnrE/AIBP family.</text>
</comment>
<dbReference type="Pfam" id="PF03853">
    <property type="entry name" value="YjeF_N"/>
    <property type="match status" value="1"/>
</dbReference>
<dbReference type="Pfam" id="PF01256">
    <property type="entry name" value="Carb_kinase"/>
    <property type="match status" value="1"/>
</dbReference>
<dbReference type="EC" id="5.1.99.6" evidence="19"/>
<comment type="similarity">
    <text evidence="18">Belongs to the NnrE/AIBP family.</text>
</comment>
<dbReference type="InterPro" id="IPR000631">
    <property type="entry name" value="CARKD"/>
</dbReference>
<dbReference type="EC" id="4.2.1.136" evidence="19"/>
<dbReference type="CDD" id="cd01171">
    <property type="entry name" value="YXKO-related"/>
    <property type="match status" value="1"/>
</dbReference>
<comment type="function">
    <text evidence="17">Catalyzes the dehydration of the S-form of NAD(P)HX at the expense of ADP, which is converted to AMP. Together with NAD(P)HX epimerase, which catalyzes the epimerization of the S- and R-forms, the enzyme allows the repair of both epimers of NAD(P)HX, a damaged form of NAD(P)H that is a result of enzymatic or heat-dependent hydration.</text>
</comment>
<keyword evidence="8 17" id="KW-0521">NADP</keyword>
<feature type="binding site" evidence="18">
    <location>
        <position position="167"/>
    </location>
    <ligand>
        <name>K(+)</name>
        <dbReference type="ChEBI" id="CHEBI:29103"/>
    </ligand>
</feature>
<evidence type="ECO:0000256" key="16">
    <source>
        <dbReference type="ARBA" id="ARBA00049209"/>
    </source>
</evidence>
<comment type="catalytic activity">
    <reaction evidence="15 17 19">
        <text>(6S)-NADHX + ADP = AMP + phosphate + NADH + H(+)</text>
        <dbReference type="Rhea" id="RHEA:32223"/>
        <dbReference type="ChEBI" id="CHEBI:15378"/>
        <dbReference type="ChEBI" id="CHEBI:43474"/>
        <dbReference type="ChEBI" id="CHEBI:57945"/>
        <dbReference type="ChEBI" id="CHEBI:64074"/>
        <dbReference type="ChEBI" id="CHEBI:456215"/>
        <dbReference type="ChEBI" id="CHEBI:456216"/>
        <dbReference type="EC" id="4.2.1.136"/>
    </reaction>
</comment>
<evidence type="ECO:0000256" key="11">
    <source>
        <dbReference type="ARBA" id="ARBA00023235"/>
    </source>
</evidence>
<evidence type="ECO:0000256" key="13">
    <source>
        <dbReference type="ARBA" id="ARBA00023268"/>
    </source>
</evidence>
<keyword evidence="12 17" id="KW-0456">Lyase</keyword>
<keyword evidence="5 18" id="KW-0479">Metal-binding</keyword>
<comment type="catalytic activity">
    <reaction evidence="1 18 19">
        <text>(6R)-NADHX = (6S)-NADHX</text>
        <dbReference type="Rhea" id="RHEA:32215"/>
        <dbReference type="ChEBI" id="CHEBI:64074"/>
        <dbReference type="ChEBI" id="CHEBI:64075"/>
        <dbReference type="EC" id="5.1.99.6"/>
    </reaction>
</comment>
<dbReference type="Gene3D" id="3.40.50.10260">
    <property type="entry name" value="YjeF N-terminal domain"/>
    <property type="match status" value="1"/>
</dbReference>
<feature type="binding site" evidence="17">
    <location>
        <position position="337"/>
    </location>
    <ligand>
        <name>(6S)-NADPHX</name>
        <dbReference type="ChEBI" id="CHEBI:64076"/>
    </ligand>
</feature>
<evidence type="ECO:0000256" key="5">
    <source>
        <dbReference type="ARBA" id="ARBA00022723"/>
    </source>
</evidence>
<comment type="subunit">
    <text evidence="17">Homotetramer.</text>
</comment>
<dbReference type="NCBIfam" id="TIGR00197">
    <property type="entry name" value="yjeF_nterm"/>
    <property type="match status" value="1"/>
</dbReference>
<gene>
    <name evidence="17" type="primary">nnrD</name>
    <name evidence="18" type="synonym">nnrE</name>
    <name evidence="22" type="ORF">SAMN02745118_00473</name>
</gene>
<feature type="binding site" evidence="17">
    <location>
        <position position="453"/>
    </location>
    <ligand>
        <name>AMP</name>
        <dbReference type="ChEBI" id="CHEBI:456215"/>
    </ligand>
</feature>
<dbReference type="InterPro" id="IPR029056">
    <property type="entry name" value="Ribokinase-like"/>
</dbReference>
<dbReference type="GO" id="GO:0046872">
    <property type="term" value="F:metal ion binding"/>
    <property type="evidence" value="ECO:0007669"/>
    <property type="project" value="UniProtKB-UniRule"/>
</dbReference>
<dbReference type="HAMAP" id="MF_01966">
    <property type="entry name" value="NADHX_epimerase"/>
    <property type="match status" value="1"/>
</dbReference>
<dbReference type="EMBL" id="FUWM01000004">
    <property type="protein sequence ID" value="SJZ34479.1"/>
    <property type="molecule type" value="Genomic_DNA"/>
</dbReference>
<dbReference type="PIRSF" id="PIRSF017184">
    <property type="entry name" value="Nnr"/>
    <property type="match status" value="1"/>
</dbReference>
<dbReference type="InterPro" id="IPR030677">
    <property type="entry name" value="Nnr"/>
</dbReference>
<keyword evidence="13" id="KW-0511">Multifunctional enzyme</keyword>
<dbReference type="SUPFAM" id="SSF53613">
    <property type="entry name" value="Ribokinase-like"/>
    <property type="match status" value="1"/>
</dbReference>
<evidence type="ECO:0000259" key="20">
    <source>
        <dbReference type="PROSITE" id="PS51383"/>
    </source>
</evidence>
<feature type="binding site" evidence="18">
    <location>
        <position position="131"/>
    </location>
    <ligand>
        <name>K(+)</name>
        <dbReference type="ChEBI" id="CHEBI:29103"/>
    </ligand>
</feature>
<name>A0A1T4JWH6_9FIRM</name>
<dbReference type="AlphaFoldDB" id="A0A1T4JWH6"/>
<dbReference type="NCBIfam" id="TIGR00196">
    <property type="entry name" value="yjeF_cterm"/>
    <property type="match status" value="1"/>
</dbReference>
<feature type="binding site" evidence="17">
    <location>
        <position position="454"/>
    </location>
    <ligand>
        <name>(6S)-NADPHX</name>
        <dbReference type="ChEBI" id="CHEBI:64076"/>
    </ligand>
</feature>
<dbReference type="SUPFAM" id="SSF64153">
    <property type="entry name" value="YjeF N-terminal domain-like"/>
    <property type="match status" value="1"/>
</dbReference>
<proteinExistence type="inferred from homology"/>
<dbReference type="HAMAP" id="MF_01965">
    <property type="entry name" value="NADHX_dehydratase"/>
    <property type="match status" value="1"/>
</dbReference>
<dbReference type="PANTHER" id="PTHR12592">
    <property type="entry name" value="ATP-DEPENDENT (S)-NAD(P)H-HYDRATE DEHYDRATASE FAMILY MEMBER"/>
    <property type="match status" value="1"/>
</dbReference>
<sequence length="515" mass="54347">MRLVTASEMQELDRITIEEVGIPGVVLMENAGQAVTDAAVDILSNISDPQVIVVAGKGNNGGDGFVVARLLSNIGIKVKVYLLGDVQDVSGDAKINLSVLHKLDFKIVELKNKSDLKRFNKKCKNVDLIIDGVLGTGIEGELRGLAPDLISIINNSTSQVLAIDIPSGLNADTGQAHGIAVKADRTVTFALPKLGLLLYPGRNYVGELEVADISIPEEVIESEHINKELITPNLAQQLLPRRNCFGHKGTFGHAVVIAGSKGMTGAAKLSGLATLKSGAGIVTLGMPESLNSILETKLTEVMTVPLTENRECCLSLNSLTKIMELSKAADVMAVGPGLSQSEEISYIIHDMLNKIEIPLVIDADGLNVIEDLGILTNRSKPTVLTPHPGEMARLTGKSIDEIQANRVQVTLQTAQDLNVTLVLKGAATVVATAKGRVYINSNGNSGMATAGSGDVLTGIITGLIAQGLSADQAATLGVFLHGLTGDLKLEEETTYTLLAGDLIKGLSNAFKYLEE</sequence>
<evidence type="ECO:0000256" key="15">
    <source>
        <dbReference type="ARBA" id="ARBA00048238"/>
    </source>
</evidence>
<dbReference type="Proteomes" id="UP000190625">
    <property type="component" value="Unassembled WGS sequence"/>
</dbReference>
<evidence type="ECO:0000256" key="14">
    <source>
        <dbReference type="ARBA" id="ARBA00025153"/>
    </source>
</evidence>
<comment type="similarity">
    <text evidence="17">Belongs to the NnrD/CARKD family.</text>
</comment>
<dbReference type="Gene3D" id="3.40.1190.20">
    <property type="match status" value="1"/>
</dbReference>
<dbReference type="InterPro" id="IPR004443">
    <property type="entry name" value="YjeF_N_dom"/>
</dbReference>
<dbReference type="FunFam" id="3.40.50.10260:FF:000003">
    <property type="entry name" value="Multifunctional fusion protein"/>
    <property type="match status" value="1"/>
</dbReference>
<dbReference type="OrthoDB" id="9806925at2"/>
<evidence type="ECO:0000256" key="1">
    <source>
        <dbReference type="ARBA" id="ARBA00000013"/>
    </source>
</evidence>
<comment type="cofactor">
    <cofactor evidence="17">
        <name>Mg(2+)</name>
        <dbReference type="ChEBI" id="CHEBI:18420"/>
    </cofactor>
</comment>
<evidence type="ECO:0000256" key="6">
    <source>
        <dbReference type="ARBA" id="ARBA00022741"/>
    </source>
</evidence>
<feature type="binding site" evidence="17">
    <location>
        <position position="266"/>
    </location>
    <ligand>
        <name>(6S)-NADPHX</name>
        <dbReference type="ChEBI" id="CHEBI:64076"/>
    </ligand>
</feature>
<dbReference type="PROSITE" id="PS51383">
    <property type="entry name" value="YJEF_C_3"/>
    <property type="match status" value="1"/>
</dbReference>
<evidence type="ECO:0000256" key="12">
    <source>
        <dbReference type="ARBA" id="ARBA00023239"/>
    </source>
</evidence>
<dbReference type="GO" id="GO:0052855">
    <property type="term" value="F:ADP-dependent NAD(P)H-hydrate dehydratase activity"/>
    <property type="evidence" value="ECO:0007669"/>
    <property type="project" value="UniProtKB-UniRule"/>
</dbReference>
<keyword evidence="23" id="KW-1185">Reference proteome</keyword>
<keyword evidence="6 17" id="KW-0547">Nucleotide-binding</keyword>
<dbReference type="InterPro" id="IPR036652">
    <property type="entry name" value="YjeF_N_dom_sf"/>
</dbReference>
<accession>A0A1T4JWH6</accession>
<evidence type="ECO:0000256" key="3">
    <source>
        <dbReference type="ARBA" id="ARBA00006001"/>
    </source>
</evidence>
<evidence type="ECO:0000256" key="9">
    <source>
        <dbReference type="ARBA" id="ARBA00022958"/>
    </source>
</evidence>
<evidence type="ECO:0000313" key="22">
    <source>
        <dbReference type="EMBL" id="SJZ34479.1"/>
    </source>
</evidence>
<comment type="function">
    <text evidence="14 19">Bifunctional enzyme that catalyzes the epimerization of the S- and R-forms of NAD(P)HX and the dehydration of the S-form of NAD(P)HX at the expense of ADP, which is converted to AMP. This allows the repair of both epimers of NAD(P)HX, a damaged form of NAD(P)H that is a result of enzymatic or heat-dependent hydration.</text>
</comment>
<feature type="binding site" evidence="18">
    <location>
        <begin position="59"/>
        <end position="63"/>
    </location>
    <ligand>
        <name>(6S)-NADPHX</name>
        <dbReference type="ChEBI" id="CHEBI:64076"/>
    </ligand>
</feature>
<protein>
    <recommendedName>
        <fullName evidence="19">Bifunctional NAD(P)H-hydrate repair enzyme</fullName>
    </recommendedName>
    <alternativeName>
        <fullName evidence="19">Nicotinamide nucleotide repair protein</fullName>
    </alternativeName>
    <domain>
        <recommendedName>
            <fullName evidence="19">ADP-dependent (S)-NAD(P)H-hydrate dehydratase</fullName>
            <ecNumber evidence="19">4.2.1.136</ecNumber>
        </recommendedName>
        <alternativeName>
            <fullName evidence="19">ADP-dependent NAD(P)HX dehydratase</fullName>
        </alternativeName>
    </domain>
    <domain>
        <recommendedName>
            <fullName evidence="19">NAD(P)H-hydrate epimerase</fullName>
            <ecNumber evidence="19">5.1.99.6</ecNumber>
        </recommendedName>
    </domain>
</protein>
<dbReference type="GO" id="GO:0052856">
    <property type="term" value="F:NAD(P)HX epimerase activity"/>
    <property type="evidence" value="ECO:0007669"/>
    <property type="project" value="UniProtKB-UniRule"/>
</dbReference>
<evidence type="ECO:0000256" key="2">
    <source>
        <dbReference type="ARBA" id="ARBA00000909"/>
    </source>
</evidence>
<comment type="cofactor">
    <cofactor evidence="18 19">
        <name>K(+)</name>
        <dbReference type="ChEBI" id="CHEBI:29103"/>
    </cofactor>
    <text evidence="18 19">Binds 1 potassium ion per subunit.</text>
</comment>
<feature type="domain" description="YjeF N-terminal" evidence="21">
    <location>
        <begin position="9"/>
        <end position="221"/>
    </location>
</feature>
<feature type="binding site" evidence="17">
    <location>
        <position position="387"/>
    </location>
    <ligand>
        <name>(6S)-NADPHX</name>
        <dbReference type="ChEBI" id="CHEBI:64076"/>
    </ligand>
</feature>
<comment type="catalytic activity">
    <reaction evidence="2 18 19">
        <text>(6R)-NADPHX = (6S)-NADPHX</text>
        <dbReference type="Rhea" id="RHEA:32227"/>
        <dbReference type="ChEBI" id="CHEBI:64076"/>
        <dbReference type="ChEBI" id="CHEBI:64077"/>
        <dbReference type="EC" id="5.1.99.6"/>
    </reaction>
</comment>
<dbReference type="GO" id="GO:0005524">
    <property type="term" value="F:ATP binding"/>
    <property type="evidence" value="ECO:0007669"/>
    <property type="project" value="UniProtKB-UniRule"/>
</dbReference>
<organism evidence="22 23">
    <name type="scientific">Selenihalanaerobacter shriftii</name>
    <dbReference type="NCBI Taxonomy" id="142842"/>
    <lineage>
        <taxon>Bacteria</taxon>
        <taxon>Bacillati</taxon>
        <taxon>Bacillota</taxon>
        <taxon>Clostridia</taxon>
        <taxon>Halanaerobiales</taxon>
        <taxon>Halobacteroidaceae</taxon>
        <taxon>Selenihalanaerobacter</taxon>
    </lineage>
</organism>
<dbReference type="GO" id="GO:0046496">
    <property type="term" value="P:nicotinamide nucleotide metabolic process"/>
    <property type="evidence" value="ECO:0007669"/>
    <property type="project" value="UniProtKB-UniRule"/>
</dbReference>
<dbReference type="RefSeq" id="WP_078808994.1">
    <property type="nucleotide sequence ID" value="NZ_FUWM01000004.1"/>
</dbReference>
<reference evidence="23" key="1">
    <citation type="submission" date="2017-02" db="EMBL/GenBank/DDBJ databases">
        <authorList>
            <person name="Varghese N."/>
            <person name="Submissions S."/>
        </authorList>
    </citation>
    <scope>NUCLEOTIDE SEQUENCE [LARGE SCALE GENOMIC DNA]</scope>
    <source>
        <strain evidence="23">ATCC BAA-73</strain>
    </source>
</reference>
<keyword evidence="7 17" id="KW-0067">ATP-binding</keyword>
<dbReference type="InterPro" id="IPR017953">
    <property type="entry name" value="Carbohydrate_kinase_pred_CS"/>
</dbReference>
<keyword evidence="9 18" id="KW-0630">Potassium</keyword>
<feature type="binding site" evidence="18">
    <location>
        <position position="60"/>
    </location>
    <ligand>
        <name>K(+)</name>
        <dbReference type="ChEBI" id="CHEBI:29103"/>
    </ligand>
</feature>
<evidence type="ECO:0000259" key="21">
    <source>
        <dbReference type="PROSITE" id="PS51385"/>
    </source>
</evidence>
<evidence type="ECO:0000256" key="18">
    <source>
        <dbReference type="HAMAP-Rule" id="MF_01966"/>
    </source>
</evidence>
<feature type="binding site" evidence="17">
    <location>
        <begin position="424"/>
        <end position="428"/>
    </location>
    <ligand>
        <name>AMP</name>
        <dbReference type="ChEBI" id="CHEBI:456215"/>
    </ligand>
</feature>
<dbReference type="PROSITE" id="PS51385">
    <property type="entry name" value="YJEF_N"/>
    <property type="match status" value="1"/>
</dbReference>
<dbReference type="PROSITE" id="PS01050">
    <property type="entry name" value="YJEF_C_2"/>
    <property type="match status" value="1"/>
</dbReference>
<evidence type="ECO:0000256" key="19">
    <source>
        <dbReference type="PIRNR" id="PIRNR017184"/>
    </source>
</evidence>
<feature type="domain" description="YjeF C-terminal" evidence="20">
    <location>
        <begin position="231"/>
        <end position="513"/>
    </location>
</feature>
<evidence type="ECO:0000256" key="17">
    <source>
        <dbReference type="HAMAP-Rule" id="MF_01965"/>
    </source>
</evidence>